<dbReference type="InterPro" id="IPR003593">
    <property type="entry name" value="AAA+_ATPase"/>
</dbReference>
<evidence type="ECO:0000259" key="5">
    <source>
        <dbReference type="PROSITE" id="PS50893"/>
    </source>
</evidence>
<protein>
    <submittedName>
        <fullName evidence="6">ABC transporter ATP-binding protein</fullName>
    </submittedName>
</protein>
<dbReference type="GO" id="GO:0005524">
    <property type="term" value="F:ATP binding"/>
    <property type="evidence" value="ECO:0007669"/>
    <property type="project" value="UniProtKB-KW"/>
</dbReference>
<sequence>MGEASAIRTKKLSKVFGTRKAVDKVSIDVPQGAFLSIFGPNGAGKTTLLRMLSTLARPTDGSAQLMGIDLKEEPDAARQHIGLISHNAMLYPDLTAEQNLLLYAKLYGLADPQARVSELLEAVELKHRRLDVVRTFSRGMTQRLSIARALIHDPDVVFLDEPYSGLDPHAVDIFDQLIAKHREGRTFVMVSHDLQKGFDMCTHALVLARGRVVTFGPKEDFDFAEFSELYRSTVGMGVA</sequence>
<name>A0A4Q2K404_9ACTN</name>
<dbReference type="PROSITE" id="PS50893">
    <property type="entry name" value="ABC_TRANSPORTER_2"/>
    <property type="match status" value="1"/>
</dbReference>
<reference evidence="6 7" key="1">
    <citation type="submission" date="2019-01" db="EMBL/GenBank/DDBJ databases">
        <title>Senegalimassilia sp. nov. KGMB04484 isolated human feces.</title>
        <authorList>
            <person name="Han K.-I."/>
            <person name="Kim J.-S."/>
            <person name="Lee K.C."/>
            <person name="Suh M.K."/>
            <person name="Eom M.K."/>
            <person name="Lee J.H."/>
            <person name="Park S.-H."/>
            <person name="Kang S.W."/>
            <person name="Park J.-E."/>
            <person name="Oh B.S."/>
            <person name="Yu S.Y."/>
            <person name="Choi S.-H."/>
            <person name="Lee D.H."/>
            <person name="Yoon H."/>
            <person name="Kim B.-Y."/>
            <person name="Lee J.H."/>
            <person name="Lee J.-S."/>
        </authorList>
    </citation>
    <scope>NUCLEOTIDE SEQUENCE [LARGE SCALE GENOMIC DNA]</scope>
    <source>
        <strain evidence="6 7">KGMB04484</strain>
    </source>
</reference>
<dbReference type="PANTHER" id="PTHR43335">
    <property type="entry name" value="ABC TRANSPORTER, ATP-BINDING PROTEIN"/>
    <property type="match status" value="1"/>
</dbReference>
<evidence type="ECO:0000256" key="1">
    <source>
        <dbReference type="ARBA" id="ARBA00005417"/>
    </source>
</evidence>
<dbReference type="RefSeq" id="WP_129423975.1">
    <property type="nucleotide sequence ID" value="NZ_JAXUTH010000005.1"/>
</dbReference>
<dbReference type="SUPFAM" id="SSF52540">
    <property type="entry name" value="P-loop containing nucleoside triphosphate hydrolases"/>
    <property type="match status" value="1"/>
</dbReference>
<dbReference type="SMART" id="SM00382">
    <property type="entry name" value="AAA"/>
    <property type="match status" value="1"/>
</dbReference>
<organism evidence="6 7">
    <name type="scientific">Senegalimassilia faecalis</name>
    <dbReference type="NCBI Taxonomy" id="2509433"/>
    <lineage>
        <taxon>Bacteria</taxon>
        <taxon>Bacillati</taxon>
        <taxon>Actinomycetota</taxon>
        <taxon>Coriobacteriia</taxon>
        <taxon>Coriobacteriales</taxon>
        <taxon>Coriobacteriaceae</taxon>
        <taxon>Senegalimassilia</taxon>
    </lineage>
</organism>
<dbReference type="Pfam" id="PF00005">
    <property type="entry name" value="ABC_tran"/>
    <property type="match status" value="1"/>
</dbReference>
<evidence type="ECO:0000256" key="3">
    <source>
        <dbReference type="ARBA" id="ARBA00022741"/>
    </source>
</evidence>
<dbReference type="InterPro" id="IPR003439">
    <property type="entry name" value="ABC_transporter-like_ATP-bd"/>
</dbReference>
<dbReference type="InterPro" id="IPR027417">
    <property type="entry name" value="P-loop_NTPase"/>
</dbReference>
<evidence type="ECO:0000313" key="7">
    <source>
        <dbReference type="Proteomes" id="UP000293345"/>
    </source>
</evidence>
<evidence type="ECO:0000256" key="4">
    <source>
        <dbReference type="ARBA" id="ARBA00022840"/>
    </source>
</evidence>
<dbReference type="AlphaFoldDB" id="A0A4Q2K404"/>
<gene>
    <name evidence="6" type="ORF">ET524_05685</name>
</gene>
<dbReference type="EMBL" id="SDPW01000001">
    <property type="protein sequence ID" value="RXZ54022.1"/>
    <property type="molecule type" value="Genomic_DNA"/>
</dbReference>
<keyword evidence="7" id="KW-1185">Reference proteome</keyword>
<comment type="similarity">
    <text evidence="1">Belongs to the ABC transporter superfamily.</text>
</comment>
<evidence type="ECO:0000256" key="2">
    <source>
        <dbReference type="ARBA" id="ARBA00022448"/>
    </source>
</evidence>
<dbReference type="PANTHER" id="PTHR43335:SF2">
    <property type="entry name" value="ABC TRANSPORTER, ATP-BINDING PROTEIN"/>
    <property type="match status" value="1"/>
</dbReference>
<accession>A0A4Q2K404</accession>
<dbReference type="OrthoDB" id="3177347at2"/>
<dbReference type="GO" id="GO:0016887">
    <property type="term" value="F:ATP hydrolysis activity"/>
    <property type="evidence" value="ECO:0007669"/>
    <property type="project" value="InterPro"/>
</dbReference>
<keyword evidence="4 6" id="KW-0067">ATP-binding</keyword>
<keyword evidence="2" id="KW-0813">Transport</keyword>
<dbReference type="Proteomes" id="UP000293345">
    <property type="component" value="Unassembled WGS sequence"/>
</dbReference>
<proteinExistence type="inferred from homology"/>
<feature type="domain" description="ABC transporter" evidence="5">
    <location>
        <begin position="7"/>
        <end position="234"/>
    </location>
</feature>
<dbReference type="CDD" id="cd03230">
    <property type="entry name" value="ABC_DR_subfamily_A"/>
    <property type="match status" value="1"/>
</dbReference>
<evidence type="ECO:0000313" key="6">
    <source>
        <dbReference type="EMBL" id="RXZ54022.1"/>
    </source>
</evidence>
<keyword evidence="3" id="KW-0547">Nucleotide-binding</keyword>
<comment type="caution">
    <text evidence="6">The sequence shown here is derived from an EMBL/GenBank/DDBJ whole genome shotgun (WGS) entry which is preliminary data.</text>
</comment>
<dbReference type="Gene3D" id="3.40.50.300">
    <property type="entry name" value="P-loop containing nucleotide triphosphate hydrolases"/>
    <property type="match status" value="1"/>
</dbReference>